<dbReference type="SUPFAM" id="SSF50939">
    <property type="entry name" value="Sialidases"/>
    <property type="match status" value="1"/>
</dbReference>
<dbReference type="EMBL" id="MHMS01000018">
    <property type="protein sequence ID" value="OGZ31946.1"/>
    <property type="molecule type" value="Genomic_DNA"/>
</dbReference>
<feature type="domain" description="Sialidase" evidence="1">
    <location>
        <begin position="27"/>
        <end position="286"/>
    </location>
</feature>
<accession>A0A1G2F1I3</accession>
<protein>
    <recommendedName>
        <fullName evidence="1">Sialidase domain-containing protein</fullName>
    </recommendedName>
</protein>
<organism evidence="2 3">
    <name type="scientific">Candidatus Niyogibacteria bacterium RIFCSPLOWO2_12_FULL_41_13</name>
    <dbReference type="NCBI Taxonomy" id="1801726"/>
    <lineage>
        <taxon>Bacteria</taxon>
        <taxon>Candidatus Niyogiibacteriota</taxon>
    </lineage>
</organism>
<evidence type="ECO:0000259" key="1">
    <source>
        <dbReference type="Pfam" id="PF13088"/>
    </source>
</evidence>
<dbReference type="CDD" id="cd15482">
    <property type="entry name" value="Sialidase_non-viral"/>
    <property type="match status" value="1"/>
</dbReference>
<comment type="caution">
    <text evidence="2">The sequence shown here is derived from an EMBL/GenBank/DDBJ whole genome shotgun (WGS) entry which is preliminary data.</text>
</comment>
<dbReference type="STRING" id="1801726.A3H02_00370"/>
<dbReference type="Pfam" id="PF13088">
    <property type="entry name" value="BNR_2"/>
    <property type="match status" value="1"/>
</dbReference>
<evidence type="ECO:0000313" key="2">
    <source>
        <dbReference type="EMBL" id="OGZ31946.1"/>
    </source>
</evidence>
<dbReference type="AlphaFoldDB" id="A0A1G2F1I3"/>
<dbReference type="InterPro" id="IPR011040">
    <property type="entry name" value="Sialidase"/>
</dbReference>
<evidence type="ECO:0000313" key="3">
    <source>
        <dbReference type="Proteomes" id="UP000176787"/>
    </source>
</evidence>
<dbReference type="Gene3D" id="2.120.10.10">
    <property type="match status" value="1"/>
</dbReference>
<reference evidence="2 3" key="1">
    <citation type="journal article" date="2016" name="Nat. Commun.">
        <title>Thousands of microbial genomes shed light on interconnected biogeochemical processes in an aquifer system.</title>
        <authorList>
            <person name="Anantharaman K."/>
            <person name="Brown C.T."/>
            <person name="Hug L.A."/>
            <person name="Sharon I."/>
            <person name="Castelle C.J."/>
            <person name="Probst A.J."/>
            <person name="Thomas B.C."/>
            <person name="Singh A."/>
            <person name="Wilkins M.J."/>
            <person name="Karaoz U."/>
            <person name="Brodie E.L."/>
            <person name="Williams K.H."/>
            <person name="Hubbard S.S."/>
            <person name="Banfield J.F."/>
        </authorList>
    </citation>
    <scope>NUCLEOTIDE SEQUENCE [LARGE SCALE GENOMIC DNA]</scope>
</reference>
<dbReference type="PANTHER" id="PTHR43752">
    <property type="entry name" value="BNR/ASP-BOX REPEAT FAMILY PROTEIN"/>
    <property type="match status" value="1"/>
</dbReference>
<dbReference type="InterPro" id="IPR036278">
    <property type="entry name" value="Sialidase_sf"/>
</dbReference>
<dbReference type="PANTHER" id="PTHR43752:SF2">
    <property type="entry name" value="BNR_ASP-BOX REPEAT FAMILY PROTEIN"/>
    <property type="match status" value="1"/>
</dbReference>
<gene>
    <name evidence="2" type="ORF">A3H02_00370</name>
</gene>
<dbReference type="Proteomes" id="UP000176787">
    <property type="component" value="Unassembled WGS sequence"/>
</dbReference>
<proteinExistence type="predicted"/>
<sequence>MMKQDIIPFSSEKFCHAPALMVLPNENLLCVWYAGSFECASNQAIYMANGERVKDGWIWGRPRKIVDTKGHADGNPVFFFANNEIHLFFVTLQGKAWDTAILRTVKSKDGIKWEGIKELSREQGVMCRNKPLALFNGEWLLPLYDEKEWTPLFWLSGDKGKTWREISRVKSPRRIIQPAIIEIDGVILALCRSGEGRIFEMQSFDGGKNWTEPTPTLFLNPNSAIDLAVADGHLFLAFNNSAKKRSPLCLAKSVSNGSWKIFFLENANDGEFCYPSLVATSKEVHCVYTVWQGGRMAIRYAWLPTI</sequence>
<name>A0A1G2F1I3_9BACT</name>